<dbReference type="FunCoup" id="A0A6I8NIP6">
    <property type="interactions" value="3376"/>
</dbReference>
<dbReference type="PANTHER" id="PTHR24056:SF233">
    <property type="entry name" value="CYCLIN-DEPENDENT KINASE 9"/>
    <property type="match status" value="1"/>
</dbReference>
<dbReference type="GO" id="GO:0036464">
    <property type="term" value="C:cytoplasmic ribonucleoprotein granule"/>
    <property type="evidence" value="ECO:0007669"/>
    <property type="project" value="Ensembl"/>
</dbReference>
<dbReference type="GO" id="GO:0004693">
    <property type="term" value="F:cyclin-dependent protein serine/threonine kinase activity"/>
    <property type="evidence" value="ECO:0007669"/>
    <property type="project" value="Ensembl"/>
</dbReference>
<evidence type="ECO:0000313" key="11">
    <source>
        <dbReference type="Ensembl" id="ENSOANP00000040556.1"/>
    </source>
</evidence>
<dbReference type="Ensembl" id="ENSOANT00000072242.1">
    <property type="protein sequence ID" value="ENSOANP00000040556.1"/>
    <property type="gene ID" value="ENSOANG00000008397.3"/>
</dbReference>
<proteinExistence type="inferred from homology"/>
<keyword evidence="3" id="KW-0723">Serine/threonine-protein kinase</keyword>
<keyword evidence="12" id="KW-1185">Reference proteome</keyword>
<name>A0A6I8NIP6_ORNAN</name>
<sequence length="392" mass="44036">MRWQASSREPAGRRDPVWGLVGLVRRFSGLVGSPGSPGGGGRRSVTPPSRPPVPRWARVEFPHVVPSVPLMESEVRPPPQSPQLGPGLVWEGRGSTAGSDPPPSVLSAASPYNRCKGSIYLVFDFCEHDLAGLLSNTHVKFTLSEIKKVMQMLLNGLYYIHRNKILHRDMKAANVLITRDGVLKLADFGLARAFSLAKNSQPNHYTNRVVTLWYRPPELLLGERDYGPPIDLWGGGCIMAEMWTRSPIMQGNTEQHQLTLISQLCGSITPEVWPNVDKYELYQKLDLPRGQKRKVKERLKAYVKDPYALDLIDKLLVLDPAQRIDSDDALNHDFFWSDPMPSDLKNMLSTHSTSMFEYLAPPRRRGGHMPQQPANQSRNPAATNQTEFDRVF</sequence>
<comment type="subcellular location">
    <subcellularLocation>
        <location evidence="1">Nucleus</location>
    </subcellularLocation>
</comment>
<dbReference type="GO" id="GO:0120187">
    <property type="term" value="P:positive regulation of protein localization to chromatin"/>
    <property type="evidence" value="ECO:0007669"/>
    <property type="project" value="Ensembl"/>
</dbReference>
<dbReference type="GO" id="GO:0031440">
    <property type="term" value="P:regulation of mRNA 3'-end processing"/>
    <property type="evidence" value="ECO:0007669"/>
    <property type="project" value="Ensembl"/>
</dbReference>
<dbReference type="PROSITE" id="PS00108">
    <property type="entry name" value="PROTEIN_KINASE_ST"/>
    <property type="match status" value="1"/>
</dbReference>
<evidence type="ECO:0000256" key="3">
    <source>
        <dbReference type="ARBA" id="ARBA00022527"/>
    </source>
</evidence>
<dbReference type="GO" id="GO:0071345">
    <property type="term" value="P:cellular response to cytokine stimulus"/>
    <property type="evidence" value="ECO:0007669"/>
    <property type="project" value="Ensembl"/>
</dbReference>
<dbReference type="InParanoid" id="A0A6I8NIP6"/>
<dbReference type="InterPro" id="IPR008271">
    <property type="entry name" value="Ser/Thr_kinase_AS"/>
</dbReference>
<reference evidence="11 12" key="1">
    <citation type="journal article" date="2008" name="Nature">
        <title>Genome analysis of the platypus reveals unique signatures of evolution.</title>
        <authorList>
            <person name="Warren W.C."/>
            <person name="Hillier L.W."/>
            <person name="Marshall Graves J.A."/>
            <person name="Birney E."/>
            <person name="Ponting C.P."/>
            <person name="Grutzner F."/>
            <person name="Belov K."/>
            <person name="Miller W."/>
            <person name="Clarke L."/>
            <person name="Chinwalla A.T."/>
            <person name="Yang S.P."/>
            <person name="Heger A."/>
            <person name="Locke D.P."/>
            <person name="Miethke P."/>
            <person name="Waters P.D."/>
            <person name="Veyrunes F."/>
            <person name="Fulton L."/>
            <person name="Fulton B."/>
            <person name="Graves T."/>
            <person name="Wallis J."/>
            <person name="Puente X.S."/>
            <person name="Lopez-Otin C."/>
            <person name="Ordonez G.R."/>
            <person name="Eichler E.E."/>
            <person name="Chen L."/>
            <person name="Cheng Z."/>
            <person name="Deakin J.E."/>
            <person name="Alsop A."/>
            <person name="Thompson K."/>
            <person name="Kirby P."/>
            <person name="Papenfuss A.T."/>
            <person name="Wakefield M.J."/>
            <person name="Olender T."/>
            <person name="Lancet D."/>
            <person name="Huttley G.A."/>
            <person name="Smit A.F."/>
            <person name="Pask A."/>
            <person name="Temple-Smith P."/>
            <person name="Batzer M.A."/>
            <person name="Walker J.A."/>
            <person name="Konkel M.K."/>
            <person name="Harris R.S."/>
            <person name="Whittington C.M."/>
            <person name="Wong E.S."/>
            <person name="Gemmell N.J."/>
            <person name="Buschiazzo E."/>
            <person name="Vargas Jentzsch I.M."/>
            <person name="Merkel A."/>
            <person name="Schmitz J."/>
            <person name="Zemann A."/>
            <person name="Churakov G."/>
            <person name="Kriegs J.O."/>
            <person name="Brosius J."/>
            <person name="Murchison E.P."/>
            <person name="Sachidanandam R."/>
            <person name="Smith C."/>
            <person name="Hannon G.J."/>
            <person name="Tsend-Ayush E."/>
            <person name="McMillan D."/>
            <person name="Attenborough R."/>
            <person name="Rens W."/>
            <person name="Ferguson-Smith M."/>
            <person name="Lefevre C.M."/>
            <person name="Sharp J.A."/>
            <person name="Nicholas K.R."/>
            <person name="Ray D.A."/>
            <person name="Kube M."/>
            <person name="Reinhardt R."/>
            <person name="Pringle T.H."/>
            <person name="Taylor J."/>
            <person name="Jones R.C."/>
            <person name="Nixon B."/>
            <person name="Dacheux J.L."/>
            <person name="Niwa H."/>
            <person name="Sekita Y."/>
            <person name="Huang X."/>
            <person name="Stark A."/>
            <person name="Kheradpour P."/>
            <person name="Kellis M."/>
            <person name="Flicek P."/>
            <person name="Chen Y."/>
            <person name="Webber C."/>
            <person name="Hardison R."/>
            <person name="Nelson J."/>
            <person name="Hallsworth-Pepin K."/>
            <person name="Delehaunty K."/>
            <person name="Markovic C."/>
            <person name="Minx P."/>
            <person name="Feng Y."/>
            <person name="Kremitzki C."/>
            <person name="Mitreva M."/>
            <person name="Glasscock J."/>
            <person name="Wylie T."/>
            <person name="Wohldmann P."/>
            <person name="Thiru P."/>
            <person name="Nhan M.N."/>
            <person name="Pohl C.S."/>
            <person name="Smith S.M."/>
            <person name="Hou S."/>
            <person name="Nefedov M."/>
            <person name="de Jong P.J."/>
            <person name="Renfree M.B."/>
            <person name="Mardis E.R."/>
            <person name="Wilson R.K."/>
        </authorList>
    </citation>
    <scope>NUCLEOTIDE SEQUENCE [LARGE SCALE GENOMIC DNA]</scope>
    <source>
        <strain evidence="11 12">Glennie</strain>
    </source>
</reference>
<evidence type="ECO:0000313" key="12">
    <source>
        <dbReference type="Proteomes" id="UP000002279"/>
    </source>
</evidence>
<dbReference type="GO" id="GO:0051647">
    <property type="term" value="P:nucleus localization"/>
    <property type="evidence" value="ECO:0007669"/>
    <property type="project" value="Ensembl"/>
</dbReference>
<dbReference type="GeneTree" id="ENSGT00940000155373"/>
<dbReference type="GO" id="GO:0140673">
    <property type="term" value="P:transcription elongation-coupled chromatin remodeling"/>
    <property type="evidence" value="ECO:0007669"/>
    <property type="project" value="Ensembl"/>
</dbReference>
<dbReference type="GO" id="GO:0001223">
    <property type="term" value="F:transcription coactivator binding"/>
    <property type="evidence" value="ECO:0007669"/>
    <property type="project" value="Ensembl"/>
</dbReference>
<dbReference type="Pfam" id="PF00069">
    <property type="entry name" value="Pkinase"/>
    <property type="match status" value="1"/>
</dbReference>
<accession>A0A6I8NIP6</accession>
<dbReference type="GO" id="GO:0160239">
    <property type="term" value="P:transcription pausing by RNA polymerase II"/>
    <property type="evidence" value="ECO:0007669"/>
    <property type="project" value="Ensembl"/>
</dbReference>
<feature type="compositionally biased region" description="Polar residues" evidence="9">
    <location>
        <begin position="372"/>
        <end position="386"/>
    </location>
</feature>
<dbReference type="GO" id="GO:0032968">
    <property type="term" value="P:positive regulation of transcription elongation by RNA polymerase II"/>
    <property type="evidence" value="ECO:0007669"/>
    <property type="project" value="Ensembl"/>
</dbReference>
<evidence type="ECO:0000256" key="6">
    <source>
        <dbReference type="ARBA" id="ARBA00022777"/>
    </source>
</evidence>
<dbReference type="GO" id="GO:0043923">
    <property type="term" value="P:host-mediated activation of viral transcription"/>
    <property type="evidence" value="ECO:0007669"/>
    <property type="project" value="Ensembl"/>
</dbReference>
<dbReference type="Gene3D" id="1.10.510.10">
    <property type="entry name" value="Transferase(Phosphotransferase) domain 1"/>
    <property type="match status" value="1"/>
</dbReference>
<evidence type="ECO:0000256" key="7">
    <source>
        <dbReference type="ARBA" id="ARBA00022840"/>
    </source>
</evidence>
<feature type="region of interest" description="Disordered" evidence="9">
    <location>
        <begin position="29"/>
        <end position="54"/>
    </location>
</feature>
<dbReference type="GO" id="GO:0000978">
    <property type="term" value="F:RNA polymerase II cis-regulatory region sequence-specific DNA binding"/>
    <property type="evidence" value="ECO:0007669"/>
    <property type="project" value="Ensembl"/>
</dbReference>
<dbReference type="GO" id="GO:0031297">
    <property type="term" value="P:replication fork processing"/>
    <property type="evidence" value="ECO:0007669"/>
    <property type="project" value="Ensembl"/>
</dbReference>
<dbReference type="GO" id="GO:0019901">
    <property type="term" value="F:protein kinase binding"/>
    <property type="evidence" value="ECO:0007669"/>
    <property type="project" value="Ensembl"/>
</dbReference>
<organism evidence="11 12">
    <name type="scientific">Ornithorhynchus anatinus</name>
    <name type="common">Duckbill platypus</name>
    <dbReference type="NCBI Taxonomy" id="9258"/>
    <lineage>
        <taxon>Eukaryota</taxon>
        <taxon>Metazoa</taxon>
        <taxon>Chordata</taxon>
        <taxon>Craniata</taxon>
        <taxon>Vertebrata</taxon>
        <taxon>Euteleostomi</taxon>
        <taxon>Mammalia</taxon>
        <taxon>Monotremata</taxon>
        <taxon>Ornithorhynchidae</taxon>
        <taxon>Ornithorhynchus</taxon>
    </lineage>
</organism>
<dbReference type="GO" id="GO:0003682">
    <property type="term" value="F:chromatin binding"/>
    <property type="evidence" value="ECO:0007669"/>
    <property type="project" value="Ensembl"/>
</dbReference>
<evidence type="ECO:0000256" key="4">
    <source>
        <dbReference type="ARBA" id="ARBA00022679"/>
    </source>
</evidence>
<gene>
    <name evidence="11" type="primary">CDK9</name>
</gene>
<dbReference type="GO" id="GO:0070691">
    <property type="term" value="C:P-TEFb complex"/>
    <property type="evidence" value="ECO:0007669"/>
    <property type="project" value="Ensembl"/>
</dbReference>
<dbReference type="Proteomes" id="UP000002279">
    <property type="component" value="Chromosome 4"/>
</dbReference>
<dbReference type="InterPro" id="IPR050108">
    <property type="entry name" value="CDK"/>
</dbReference>
<evidence type="ECO:0000256" key="2">
    <source>
        <dbReference type="ARBA" id="ARBA00006485"/>
    </source>
</evidence>
<dbReference type="PANTHER" id="PTHR24056">
    <property type="entry name" value="CELL DIVISION PROTEIN KINASE"/>
    <property type="match status" value="1"/>
</dbReference>
<dbReference type="GO" id="GO:0120186">
    <property type="term" value="P:negative regulation of protein localization to chromatin"/>
    <property type="evidence" value="ECO:0007669"/>
    <property type="project" value="Ensembl"/>
</dbReference>
<evidence type="ECO:0000259" key="10">
    <source>
        <dbReference type="PROSITE" id="PS50011"/>
    </source>
</evidence>
<dbReference type="FunFam" id="1.10.510.10:FF:000203">
    <property type="entry name" value="Cyclin-dependent kinase 9"/>
    <property type="match status" value="1"/>
</dbReference>
<dbReference type="GO" id="GO:0005524">
    <property type="term" value="F:ATP binding"/>
    <property type="evidence" value="ECO:0007669"/>
    <property type="project" value="UniProtKB-KW"/>
</dbReference>
<dbReference type="AlphaFoldDB" id="A0A6I8NIP6"/>
<keyword evidence="6" id="KW-0418">Kinase</keyword>
<feature type="region of interest" description="Disordered" evidence="9">
    <location>
        <begin position="360"/>
        <end position="392"/>
    </location>
</feature>
<feature type="region of interest" description="Disordered" evidence="9">
    <location>
        <begin position="71"/>
        <end position="105"/>
    </location>
</feature>
<keyword evidence="5" id="KW-0547">Nucleotide-binding</keyword>
<evidence type="ECO:0000256" key="1">
    <source>
        <dbReference type="ARBA" id="ARBA00004123"/>
    </source>
</evidence>
<reference evidence="11" key="3">
    <citation type="submission" date="2025-09" db="UniProtKB">
        <authorList>
            <consortium name="Ensembl"/>
        </authorList>
    </citation>
    <scope>IDENTIFICATION</scope>
    <source>
        <strain evidence="11">Glennie</strain>
    </source>
</reference>
<dbReference type="GO" id="GO:0051147">
    <property type="term" value="P:regulation of muscle cell differentiation"/>
    <property type="evidence" value="ECO:0007669"/>
    <property type="project" value="Ensembl"/>
</dbReference>
<dbReference type="GO" id="GO:0008353">
    <property type="term" value="F:RNA polymerase II CTD heptapeptide repeat kinase activity"/>
    <property type="evidence" value="ECO:0007669"/>
    <property type="project" value="Ensembl"/>
</dbReference>
<dbReference type="SUPFAM" id="SSF56112">
    <property type="entry name" value="Protein kinase-like (PK-like)"/>
    <property type="match status" value="1"/>
</dbReference>
<dbReference type="InterPro" id="IPR000719">
    <property type="entry name" value="Prot_kinase_dom"/>
</dbReference>
<comment type="similarity">
    <text evidence="2">Belongs to the protein kinase superfamily. CMGC Ser/Thr protein kinase family. CDC2/CDKX subfamily.</text>
</comment>
<dbReference type="SMART" id="SM00220">
    <property type="entry name" value="S_TKc"/>
    <property type="match status" value="1"/>
</dbReference>
<dbReference type="GO" id="GO:0006282">
    <property type="term" value="P:regulation of DNA repair"/>
    <property type="evidence" value="ECO:0007669"/>
    <property type="project" value="Ensembl"/>
</dbReference>
<protein>
    <submittedName>
        <fullName evidence="11">Cyclin dependent kinase 9</fullName>
    </submittedName>
</protein>
<evidence type="ECO:0000256" key="9">
    <source>
        <dbReference type="SAM" id="MobiDB-lite"/>
    </source>
</evidence>
<reference evidence="11" key="2">
    <citation type="submission" date="2025-08" db="UniProtKB">
        <authorList>
            <consortium name="Ensembl"/>
        </authorList>
    </citation>
    <scope>IDENTIFICATION</scope>
    <source>
        <strain evidence="11">Glennie</strain>
    </source>
</reference>
<dbReference type="GO" id="GO:0034244">
    <property type="term" value="P:negative regulation of transcription elongation by RNA polymerase II"/>
    <property type="evidence" value="ECO:0007669"/>
    <property type="project" value="Ensembl"/>
</dbReference>
<dbReference type="PROSITE" id="PS50011">
    <property type="entry name" value="PROTEIN_KINASE_DOM"/>
    <property type="match status" value="1"/>
</dbReference>
<dbReference type="GO" id="GO:0003711">
    <property type="term" value="F:transcription elongation factor activity"/>
    <property type="evidence" value="ECO:0007669"/>
    <property type="project" value="Ensembl"/>
</dbReference>
<dbReference type="Bgee" id="ENSOANG00000008397">
    <property type="expression patterns" value="Expressed in endometrium and 7 other cell types or tissues"/>
</dbReference>
<keyword evidence="4" id="KW-0808">Transferase</keyword>
<keyword evidence="7" id="KW-0067">ATP-binding</keyword>
<dbReference type="InterPro" id="IPR011009">
    <property type="entry name" value="Kinase-like_dom_sf"/>
</dbReference>
<evidence type="ECO:0000256" key="5">
    <source>
        <dbReference type="ARBA" id="ARBA00022741"/>
    </source>
</evidence>
<feature type="domain" description="Protein kinase" evidence="10">
    <location>
        <begin position="1"/>
        <end position="335"/>
    </location>
</feature>
<dbReference type="GO" id="GO:0097322">
    <property type="term" value="F:7SK snRNA binding"/>
    <property type="evidence" value="ECO:0007669"/>
    <property type="project" value="Ensembl"/>
</dbReference>
<evidence type="ECO:0000256" key="8">
    <source>
        <dbReference type="ARBA" id="ARBA00023242"/>
    </source>
</evidence>
<dbReference type="GO" id="GO:0016605">
    <property type="term" value="C:PML body"/>
    <property type="evidence" value="ECO:0007669"/>
    <property type="project" value="Ensembl"/>
</dbReference>
<keyword evidence="8" id="KW-0539">Nucleus</keyword>